<dbReference type="InterPro" id="IPR036691">
    <property type="entry name" value="Endo/exonu/phosph_ase_sf"/>
</dbReference>
<name>A0A8C4Q2U7_EPTBU</name>
<proteinExistence type="predicted"/>
<dbReference type="AlphaFoldDB" id="A0A8C4Q2U7"/>
<dbReference type="Proteomes" id="UP000694388">
    <property type="component" value="Unplaced"/>
</dbReference>
<dbReference type="GeneTree" id="ENSGT00940000179885"/>
<evidence type="ECO:0000313" key="2">
    <source>
        <dbReference type="Proteomes" id="UP000694388"/>
    </source>
</evidence>
<reference evidence="1" key="1">
    <citation type="submission" date="2025-08" db="UniProtKB">
        <authorList>
            <consortium name="Ensembl"/>
        </authorList>
    </citation>
    <scope>IDENTIFICATION</scope>
</reference>
<keyword evidence="2" id="KW-1185">Reference proteome</keyword>
<evidence type="ECO:0000313" key="1">
    <source>
        <dbReference type="Ensembl" id="ENSEBUP00000009127.1"/>
    </source>
</evidence>
<dbReference type="Gene3D" id="3.60.10.10">
    <property type="entry name" value="Endonuclease/exonuclease/phosphatase"/>
    <property type="match status" value="1"/>
</dbReference>
<reference evidence="1" key="2">
    <citation type="submission" date="2025-09" db="UniProtKB">
        <authorList>
            <consortium name="Ensembl"/>
        </authorList>
    </citation>
    <scope>IDENTIFICATION</scope>
</reference>
<accession>A0A8C4Q2U7</accession>
<protein>
    <recommendedName>
        <fullName evidence="3">Endonuclease/exonuclease/phosphatase domain-containing protein</fullName>
    </recommendedName>
</protein>
<evidence type="ECO:0008006" key="3">
    <source>
        <dbReference type="Google" id="ProtNLM"/>
    </source>
</evidence>
<dbReference type="Ensembl" id="ENSEBUT00000009646.1">
    <property type="protein sequence ID" value="ENSEBUP00000009127.1"/>
    <property type="gene ID" value="ENSEBUG00000005884.1"/>
</dbReference>
<organism evidence="1 2">
    <name type="scientific">Eptatretus burgeri</name>
    <name type="common">Inshore hagfish</name>
    <dbReference type="NCBI Taxonomy" id="7764"/>
    <lineage>
        <taxon>Eukaryota</taxon>
        <taxon>Metazoa</taxon>
        <taxon>Chordata</taxon>
        <taxon>Craniata</taxon>
        <taxon>Vertebrata</taxon>
        <taxon>Cyclostomata</taxon>
        <taxon>Myxini</taxon>
        <taxon>Myxiniformes</taxon>
        <taxon>Myxinidae</taxon>
        <taxon>Eptatretinae</taxon>
        <taxon>Eptatretus</taxon>
    </lineage>
</organism>
<sequence>MIIASLNINGGRNPLCKVQTMQLINYVKVDILLSQETRVTASCMADWRLKLKGTWFFSNTASLSAGIAFYVSPHVPISSLVFKEIVPGYLAVIDFIYNCQRILIVNVYAFFTDSFTFLKSSHPNTLLCLGDDFNCTLDPVRDRNIHSTEPLSTHLLQHDLDHHFPRRSVFGSPCVRK</sequence>
<dbReference type="SUPFAM" id="SSF56219">
    <property type="entry name" value="DNase I-like"/>
    <property type="match status" value="1"/>
</dbReference>